<reference evidence="1" key="1">
    <citation type="submission" date="2024-07" db="EMBL/GenBank/DDBJ databases">
        <title>Complete genome sequence of Verrucomicrobiaceae bacterium NT6N.</title>
        <authorList>
            <person name="Huang C."/>
            <person name="Takami H."/>
            <person name="Hamasaki K."/>
        </authorList>
    </citation>
    <scope>NUCLEOTIDE SEQUENCE</scope>
    <source>
        <strain evidence="1">NT6N</strain>
    </source>
</reference>
<evidence type="ECO:0008006" key="2">
    <source>
        <dbReference type="Google" id="ProtNLM"/>
    </source>
</evidence>
<dbReference type="AlphaFoldDB" id="A0AAT9FNK2"/>
<protein>
    <recommendedName>
        <fullName evidence="2">M6 family metalloprotease domain-containing protein</fullName>
    </recommendedName>
</protein>
<accession>A0AAT9FNK2</accession>
<dbReference type="NCBIfam" id="TIGR03296">
    <property type="entry name" value="M6dom_TIGR03296"/>
    <property type="match status" value="1"/>
</dbReference>
<dbReference type="KEGG" id="osu:NT6N_27420"/>
<dbReference type="InterPro" id="IPR008757">
    <property type="entry name" value="Peptidase_M6-like_domain"/>
</dbReference>
<dbReference type="PANTHER" id="PTHR41775:SF1">
    <property type="entry name" value="PEPTIDASE M6-LIKE DOMAIN-CONTAINING PROTEIN"/>
    <property type="match status" value="1"/>
</dbReference>
<dbReference type="GO" id="GO:0008233">
    <property type="term" value="F:peptidase activity"/>
    <property type="evidence" value="ECO:0007669"/>
    <property type="project" value="InterPro"/>
</dbReference>
<dbReference type="GO" id="GO:0006508">
    <property type="term" value="P:proteolysis"/>
    <property type="evidence" value="ECO:0007669"/>
    <property type="project" value="InterPro"/>
</dbReference>
<dbReference type="EMBL" id="AP026866">
    <property type="protein sequence ID" value="BDS07702.1"/>
    <property type="molecule type" value="Genomic_DNA"/>
</dbReference>
<dbReference type="PANTHER" id="PTHR41775">
    <property type="entry name" value="SECRETED PROTEIN-RELATED"/>
    <property type="match status" value="1"/>
</dbReference>
<organism evidence="1">
    <name type="scientific">Oceaniferula spumae</name>
    <dbReference type="NCBI Taxonomy" id="2979115"/>
    <lineage>
        <taxon>Bacteria</taxon>
        <taxon>Pseudomonadati</taxon>
        <taxon>Verrucomicrobiota</taxon>
        <taxon>Verrucomicrobiia</taxon>
        <taxon>Verrucomicrobiales</taxon>
        <taxon>Verrucomicrobiaceae</taxon>
        <taxon>Oceaniferula</taxon>
    </lineage>
</organism>
<evidence type="ECO:0000313" key="1">
    <source>
        <dbReference type="EMBL" id="BDS07702.1"/>
    </source>
</evidence>
<sequence>MKRFILVFWLGFLGWTFGATYGPKGKAVEFEQPNGVILKLRVFGDEFYARTETVDGKTVVYSETTGAYHYAVLRDGDFVARDQVGALGAVVPKETAVLSKAVRQAKWEAGRKALGVADAVEMARRRAAVKAAMKALPAQKRALDADVDAAPSQALISATSYKGLAILIQFPEDVANSQDAVSFPMARDKVVRFCNELGYNDDGNTDSVRGYYKDQSNNLVDYTHEVTAIVTLPNARNYYNFLDYPTNTIVRSVRNAGSLMLNDALDILEDDNFDFSTLTLDENDRILSTNMLFAGNTSGVFSQGLWPSRTSLLATRNVGTAGSPRRVSGYQMTNIADDSESIGTYVHESAHLLFGMPDLYDLDQGAGESSSGLGQHCLMSGGNFSDFGRTPSPINAYLKETVGWLEYEEVGVLDSKVVSLTTTGNKAVRVRNEANVDEFFVIENRGSGDRWAQWAPAKGILVWHVDEAKFNNREEQRTEAQHYWVSLEQADGLFELEGDGAADSDDAFVNGGEFSGSTVPSAHWWNGTDSGLRMRVASDQGTSMDVVFGLPGDVEVLGPLSGRLIRGYDVEIRWLGRFDGLVDIELLDEGMRLMDVVKGTENDGSFVWSVPSDLAVRGGYYFRVVSVQDGAIYDSGSEFEVGDELFATGGVAPADFNSTADSDADWVVVSDEAQEGDFSMRAGNVGNSQKSVLRVTRVFGDGEIVFYLKVSSEENWDGIRFYIDGVRQDVVVDGPRVEFSGERDWTEFRYAVTAGSHELRWEYDKDGGVDNGSDTAWMDGFRFEAAEAASSGETFPNGGNFPDSWASSGDMPWVMTDAEMQSGTHSFASGTIGDSETSTMEVSGDSETSTMEVSGEFKAGVISFYAKASCEEGYDLLKFYGWGGATLESGWDYFGIFRRKGLDAV</sequence>
<gene>
    <name evidence="1" type="ORF">NT6N_27420</name>
</gene>
<name>A0AAT9FNK2_9BACT</name>
<proteinExistence type="predicted"/>